<name>A0AAW8D446_9BURK</name>
<dbReference type="RefSeq" id="WP_307598847.1">
    <property type="nucleotide sequence ID" value="NZ_JAUSRD010000011.1"/>
</dbReference>
<dbReference type="Gene3D" id="1.10.10.10">
    <property type="entry name" value="Winged helix-like DNA-binding domain superfamily/Winged helix DNA-binding domain"/>
    <property type="match status" value="1"/>
</dbReference>
<protein>
    <submittedName>
        <fullName evidence="4">DNA-binding response OmpR family regulator</fullName>
    </submittedName>
</protein>
<dbReference type="AlphaFoldDB" id="A0AAW8D446"/>
<feature type="domain" description="OmpR/PhoB-type" evidence="3">
    <location>
        <begin position="164"/>
        <end position="263"/>
    </location>
</feature>
<evidence type="ECO:0000256" key="2">
    <source>
        <dbReference type="PROSITE-ProRule" id="PRU01091"/>
    </source>
</evidence>
<evidence type="ECO:0000313" key="5">
    <source>
        <dbReference type="Proteomes" id="UP001242045"/>
    </source>
</evidence>
<comment type="caution">
    <text evidence="4">The sequence shown here is derived from an EMBL/GenBank/DDBJ whole genome shotgun (WGS) entry which is preliminary data.</text>
</comment>
<dbReference type="EMBL" id="JAUSRD010000011">
    <property type="protein sequence ID" value="MDP9895244.1"/>
    <property type="molecule type" value="Genomic_DNA"/>
</dbReference>
<proteinExistence type="predicted"/>
<sequence length="275" mass="31817">MTGAIDKAELSYFYQNEFMTPLDQSRQSQVAIKEKTFFVALVDSDATQRNLLRSRLDSLGCASLALASIEDLFANLRAGKKFECIVMAISNEEFKRQLKSILIDSDIPLLLVALPEYLGALSHLKEEMASYGNMDVVLPFSTDRELEWRLEMLVHRKQAANPAVEDFVWDEYRFEIDRRQVWLEEENVSLKPMEFHLALELFRNMNSLVTRERLAFLWRGRPRSPGSRALDVCISNVRRKLKLVPERGLILRSIYGRGYEMNSMRKEAQLMEAQA</sequence>
<dbReference type="CDD" id="cd00383">
    <property type="entry name" value="trans_reg_C"/>
    <property type="match status" value="1"/>
</dbReference>
<feature type="DNA-binding region" description="OmpR/PhoB-type" evidence="2">
    <location>
        <begin position="164"/>
        <end position="263"/>
    </location>
</feature>
<evidence type="ECO:0000313" key="4">
    <source>
        <dbReference type="EMBL" id="MDP9895244.1"/>
    </source>
</evidence>
<organism evidence="4 5">
    <name type="scientific">Variovorax boronicumulans</name>
    <dbReference type="NCBI Taxonomy" id="436515"/>
    <lineage>
        <taxon>Bacteria</taxon>
        <taxon>Pseudomonadati</taxon>
        <taxon>Pseudomonadota</taxon>
        <taxon>Betaproteobacteria</taxon>
        <taxon>Burkholderiales</taxon>
        <taxon>Comamonadaceae</taxon>
        <taxon>Variovorax</taxon>
    </lineage>
</organism>
<dbReference type="SMART" id="SM00862">
    <property type="entry name" value="Trans_reg_C"/>
    <property type="match status" value="1"/>
</dbReference>
<evidence type="ECO:0000256" key="1">
    <source>
        <dbReference type="ARBA" id="ARBA00023125"/>
    </source>
</evidence>
<dbReference type="InterPro" id="IPR016032">
    <property type="entry name" value="Sig_transdc_resp-reg_C-effctor"/>
</dbReference>
<dbReference type="Proteomes" id="UP001242045">
    <property type="component" value="Unassembled WGS sequence"/>
</dbReference>
<dbReference type="InterPro" id="IPR001867">
    <property type="entry name" value="OmpR/PhoB-type_DNA-bd"/>
</dbReference>
<keyword evidence="1 2" id="KW-0238">DNA-binding</keyword>
<dbReference type="GO" id="GO:0006355">
    <property type="term" value="P:regulation of DNA-templated transcription"/>
    <property type="evidence" value="ECO:0007669"/>
    <property type="project" value="InterPro"/>
</dbReference>
<dbReference type="InterPro" id="IPR036388">
    <property type="entry name" value="WH-like_DNA-bd_sf"/>
</dbReference>
<dbReference type="Pfam" id="PF00486">
    <property type="entry name" value="Trans_reg_C"/>
    <property type="match status" value="1"/>
</dbReference>
<dbReference type="GO" id="GO:0003677">
    <property type="term" value="F:DNA binding"/>
    <property type="evidence" value="ECO:0007669"/>
    <property type="project" value="UniProtKB-UniRule"/>
</dbReference>
<dbReference type="GO" id="GO:0000160">
    <property type="term" value="P:phosphorelay signal transduction system"/>
    <property type="evidence" value="ECO:0007669"/>
    <property type="project" value="InterPro"/>
</dbReference>
<gene>
    <name evidence="4" type="ORF">J2W31_004369</name>
</gene>
<dbReference type="SUPFAM" id="SSF46894">
    <property type="entry name" value="C-terminal effector domain of the bipartite response regulators"/>
    <property type="match status" value="1"/>
</dbReference>
<dbReference type="PROSITE" id="PS51755">
    <property type="entry name" value="OMPR_PHOB"/>
    <property type="match status" value="1"/>
</dbReference>
<evidence type="ECO:0000259" key="3">
    <source>
        <dbReference type="PROSITE" id="PS51755"/>
    </source>
</evidence>
<reference evidence="4" key="1">
    <citation type="submission" date="2023-07" db="EMBL/GenBank/DDBJ databases">
        <title>Sorghum-associated microbial communities from plants grown in Nebraska, USA.</title>
        <authorList>
            <person name="Schachtman D."/>
        </authorList>
    </citation>
    <scope>NUCLEOTIDE SEQUENCE</scope>
    <source>
        <strain evidence="4">DS3754</strain>
    </source>
</reference>
<accession>A0AAW8D446</accession>